<dbReference type="PRINTS" id="PR00032">
    <property type="entry name" value="HTHARAC"/>
</dbReference>
<keyword evidence="2" id="KW-0238">DNA-binding</keyword>
<dbReference type="InterPro" id="IPR018060">
    <property type="entry name" value="HTH_AraC"/>
</dbReference>
<dbReference type="InterPro" id="IPR018062">
    <property type="entry name" value="HTH_AraC-typ_CS"/>
</dbReference>
<dbReference type="RefSeq" id="WP_318600880.1">
    <property type="nucleotide sequence ID" value="NZ_JAWSTH010000135.1"/>
</dbReference>
<evidence type="ECO:0000256" key="2">
    <source>
        <dbReference type="ARBA" id="ARBA00023125"/>
    </source>
</evidence>
<feature type="domain" description="HTH araC/xylS-type" evidence="4">
    <location>
        <begin position="15"/>
        <end position="113"/>
    </location>
</feature>
<dbReference type="Pfam" id="PF12833">
    <property type="entry name" value="HTH_18"/>
    <property type="match status" value="1"/>
</dbReference>
<dbReference type="PROSITE" id="PS01124">
    <property type="entry name" value="HTH_ARAC_FAMILY_2"/>
    <property type="match status" value="1"/>
</dbReference>
<protein>
    <submittedName>
        <fullName evidence="5">Helix-turn-helix transcriptional regulator</fullName>
    </submittedName>
</protein>
<evidence type="ECO:0000313" key="5">
    <source>
        <dbReference type="EMBL" id="MDW5598354.1"/>
    </source>
</evidence>
<dbReference type="InterPro" id="IPR020449">
    <property type="entry name" value="Tscrpt_reg_AraC-type_HTH"/>
</dbReference>
<dbReference type="EMBL" id="JAWSTH010000135">
    <property type="protein sequence ID" value="MDW5598354.1"/>
    <property type="molecule type" value="Genomic_DNA"/>
</dbReference>
<dbReference type="PROSITE" id="PS00041">
    <property type="entry name" value="HTH_ARAC_FAMILY_1"/>
    <property type="match status" value="1"/>
</dbReference>
<name>A0ABU4I232_9ACTN</name>
<comment type="caution">
    <text evidence="5">The sequence shown here is derived from an EMBL/GenBank/DDBJ whole genome shotgun (WGS) entry which is preliminary data.</text>
</comment>
<proteinExistence type="predicted"/>
<evidence type="ECO:0000313" key="6">
    <source>
        <dbReference type="Proteomes" id="UP001284601"/>
    </source>
</evidence>
<dbReference type="SMART" id="SM00342">
    <property type="entry name" value="HTH_ARAC"/>
    <property type="match status" value="1"/>
</dbReference>
<accession>A0ABU4I232</accession>
<dbReference type="PANTHER" id="PTHR43280:SF2">
    <property type="entry name" value="HTH-TYPE TRANSCRIPTIONAL REGULATOR EXSA"/>
    <property type="match status" value="1"/>
</dbReference>
<evidence type="ECO:0000256" key="3">
    <source>
        <dbReference type="ARBA" id="ARBA00023163"/>
    </source>
</evidence>
<organism evidence="5 6">
    <name type="scientific">Conexibacter stalactiti</name>
    <dbReference type="NCBI Taxonomy" id="1940611"/>
    <lineage>
        <taxon>Bacteria</taxon>
        <taxon>Bacillati</taxon>
        <taxon>Actinomycetota</taxon>
        <taxon>Thermoleophilia</taxon>
        <taxon>Solirubrobacterales</taxon>
        <taxon>Conexibacteraceae</taxon>
        <taxon>Conexibacter</taxon>
    </lineage>
</organism>
<dbReference type="Gene3D" id="1.10.10.60">
    <property type="entry name" value="Homeodomain-like"/>
    <property type="match status" value="1"/>
</dbReference>
<dbReference type="Proteomes" id="UP001284601">
    <property type="component" value="Unassembled WGS sequence"/>
</dbReference>
<evidence type="ECO:0000259" key="4">
    <source>
        <dbReference type="PROSITE" id="PS01124"/>
    </source>
</evidence>
<dbReference type="PANTHER" id="PTHR43280">
    <property type="entry name" value="ARAC-FAMILY TRANSCRIPTIONAL REGULATOR"/>
    <property type="match status" value="1"/>
</dbReference>
<keyword evidence="3" id="KW-0804">Transcription</keyword>
<reference evidence="5 6" key="2">
    <citation type="submission" date="2023-10" db="EMBL/GenBank/DDBJ databases">
        <authorList>
            <person name="Han X.F."/>
        </authorList>
    </citation>
    <scope>NUCLEOTIDE SEQUENCE [LARGE SCALE GENOMIC DNA]</scope>
    <source>
        <strain evidence="5 6">KCTC 39840</strain>
    </source>
</reference>
<dbReference type="SUPFAM" id="SSF46689">
    <property type="entry name" value="Homeodomain-like"/>
    <property type="match status" value="2"/>
</dbReference>
<sequence length="126" mass="14274">MNRPATIDKLRRLHEQAVKIIEREHTNGIEIDEVAALLSTSRRQLQRAFVEFGGVTYRQHVTEVRMRHAARLLADRSLTIGAITERVGYRQQSQFSKSFRARYGILPSAYRRALASTPPTSPSPGS</sequence>
<dbReference type="InterPro" id="IPR009057">
    <property type="entry name" value="Homeodomain-like_sf"/>
</dbReference>
<reference evidence="6" key="1">
    <citation type="submission" date="2023-07" db="EMBL/GenBank/DDBJ databases">
        <title>Conexibacter stalactiti sp. nov., isolated from stalactites in a lava cave and emended description of the genus Conexibacter.</title>
        <authorList>
            <person name="Lee S.D."/>
        </authorList>
    </citation>
    <scope>NUCLEOTIDE SEQUENCE [LARGE SCALE GENOMIC DNA]</scope>
    <source>
        <strain evidence="6">KCTC 39840</strain>
    </source>
</reference>
<gene>
    <name evidence="5" type="ORF">R7226_28605</name>
</gene>
<evidence type="ECO:0000256" key="1">
    <source>
        <dbReference type="ARBA" id="ARBA00023015"/>
    </source>
</evidence>
<keyword evidence="6" id="KW-1185">Reference proteome</keyword>
<keyword evidence="1" id="KW-0805">Transcription regulation</keyword>